<dbReference type="InterPro" id="IPR036354">
    <property type="entry name" value="Prot_inh_pot1_sf"/>
</dbReference>
<comment type="caution">
    <text evidence="4">The sequence shown here is derived from an EMBL/GenBank/DDBJ whole genome shotgun (WGS) entry which is preliminary data.</text>
</comment>
<dbReference type="PANTHER" id="PTHR33091">
    <property type="entry name" value="PROTEIN, PUTATIVE, EXPRESSED-RELATED"/>
    <property type="match status" value="1"/>
</dbReference>
<keyword evidence="2" id="KW-0646">Protease inhibitor</keyword>
<reference evidence="4 5" key="1">
    <citation type="submission" date="2020-09" db="EMBL/GenBank/DDBJ databases">
        <title>De no assembly of potato wild relative species, Solanum commersonii.</title>
        <authorList>
            <person name="Cho K."/>
        </authorList>
    </citation>
    <scope>NUCLEOTIDE SEQUENCE [LARGE SCALE GENOMIC DNA]</scope>
    <source>
        <strain evidence="4">LZ3.2</strain>
        <tissue evidence="4">Leaf</tissue>
    </source>
</reference>
<dbReference type="InterPro" id="IPR000864">
    <property type="entry name" value="Prot_inh_pot1"/>
</dbReference>
<protein>
    <recommendedName>
        <fullName evidence="6">Serine protease inhibitor, potato inhibitor I-type family protein</fullName>
    </recommendedName>
</protein>
<dbReference type="EMBL" id="JACXVP010000006">
    <property type="protein sequence ID" value="KAG5602563.1"/>
    <property type="molecule type" value="Genomic_DNA"/>
</dbReference>
<evidence type="ECO:0000256" key="1">
    <source>
        <dbReference type="ARBA" id="ARBA00008210"/>
    </source>
</evidence>
<dbReference type="Gene3D" id="3.30.10.10">
    <property type="entry name" value="Trypsin Inhibitor V, subunit A"/>
    <property type="match status" value="2"/>
</dbReference>
<dbReference type="SUPFAM" id="SSF54654">
    <property type="entry name" value="CI-2 family of serine protease inhibitors"/>
    <property type="match status" value="2"/>
</dbReference>
<dbReference type="AlphaFoldDB" id="A0A9J5YP90"/>
<organism evidence="4 5">
    <name type="scientific">Solanum commersonii</name>
    <name type="common">Commerson's wild potato</name>
    <name type="synonym">Commerson's nightshade</name>
    <dbReference type="NCBI Taxonomy" id="4109"/>
    <lineage>
        <taxon>Eukaryota</taxon>
        <taxon>Viridiplantae</taxon>
        <taxon>Streptophyta</taxon>
        <taxon>Embryophyta</taxon>
        <taxon>Tracheophyta</taxon>
        <taxon>Spermatophyta</taxon>
        <taxon>Magnoliopsida</taxon>
        <taxon>eudicotyledons</taxon>
        <taxon>Gunneridae</taxon>
        <taxon>Pentapetalae</taxon>
        <taxon>asterids</taxon>
        <taxon>lamiids</taxon>
        <taxon>Solanales</taxon>
        <taxon>Solanaceae</taxon>
        <taxon>Solanoideae</taxon>
        <taxon>Solaneae</taxon>
        <taxon>Solanum</taxon>
    </lineage>
</organism>
<sequence>MAAAKYPPCDVCSCRGNACRQPGDSTPFEWPELVGVKIMKAKAIVERSNPKVVGVSVDGGCSTTLDPFCCNRVWLCSDKNGLINVTPDCVGAIDGTYIEGEVPKAVQEAYCNRKGDAAQYPPCEICHCIGNNCRSPGETIQYEWPELIGVEIMKAKIIIERTNPDVVAVPLDIGCITLPDPLCCNRVWLCPNKKGRVRVKPVVG</sequence>
<dbReference type="OrthoDB" id="10013825at2759"/>
<dbReference type="GO" id="GO:0004867">
    <property type="term" value="F:serine-type endopeptidase inhibitor activity"/>
    <property type="evidence" value="ECO:0007669"/>
    <property type="project" value="UniProtKB-KW"/>
</dbReference>
<evidence type="ECO:0000313" key="4">
    <source>
        <dbReference type="EMBL" id="KAG5602563.1"/>
    </source>
</evidence>
<dbReference type="Proteomes" id="UP000824120">
    <property type="component" value="Chromosome 6"/>
</dbReference>
<evidence type="ECO:0000256" key="2">
    <source>
        <dbReference type="ARBA" id="ARBA00022690"/>
    </source>
</evidence>
<evidence type="ECO:0000313" key="5">
    <source>
        <dbReference type="Proteomes" id="UP000824120"/>
    </source>
</evidence>
<keyword evidence="3" id="KW-0722">Serine protease inhibitor</keyword>
<keyword evidence="5" id="KW-1185">Reference proteome</keyword>
<proteinExistence type="inferred from homology"/>
<evidence type="ECO:0008006" key="6">
    <source>
        <dbReference type="Google" id="ProtNLM"/>
    </source>
</evidence>
<dbReference type="Pfam" id="PF00280">
    <property type="entry name" value="potato_inhibit"/>
    <property type="match status" value="2"/>
</dbReference>
<dbReference type="PANTHER" id="PTHR33091:SF81">
    <property type="entry name" value="SERINE PROTEASE INHIBITOR, POTATO INHIBITOR I-TYPE FAMILY PROTEIN"/>
    <property type="match status" value="1"/>
</dbReference>
<comment type="similarity">
    <text evidence="1">Belongs to the protease inhibitor I13 (potato type I serine protease inhibitor) family.</text>
</comment>
<name>A0A9J5YP90_SOLCO</name>
<gene>
    <name evidence="4" type="ORF">H5410_033933</name>
</gene>
<accession>A0A9J5YP90</accession>
<dbReference type="GO" id="GO:0009611">
    <property type="term" value="P:response to wounding"/>
    <property type="evidence" value="ECO:0007669"/>
    <property type="project" value="InterPro"/>
</dbReference>
<evidence type="ECO:0000256" key="3">
    <source>
        <dbReference type="ARBA" id="ARBA00022900"/>
    </source>
</evidence>